<accession>A0A923NME0</accession>
<organism evidence="4 5">
    <name type="scientific">Zhenpiania hominis</name>
    <dbReference type="NCBI Taxonomy" id="2763644"/>
    <lineage>
        <taxon>Bacteria</taxon>
        <taxon>Bacillati</taxon>
        <taxon>Bacillota</taxon>
        <taxon>Clostridia</taxon>
        <taxon>Peptostreptococcales</taxon>
        <taxon>Anaerovoracaceae</taxon>
        <taxon>Zhenpiania</taxon>
    </lineage>
</organism>
<dbReference type="InterPro" id="IPR003680">
    <property type="entry name" value="Flavodoxin_fold"/>
</dbReference>
<evidence type="ECO:0000256" key="2">
    <source>
        <dbReference type="ARBA" id="ARBA00022643"/>
    </source>
</evidence>
<evidence type="ECO:0000259" key="3">
    <source>
        <dbReference type="Pfam" id="PF02525"/>
    </source>
</evidence>
<dbReference type="AlphaFoldDB" id="A0A923NME0"/>
<dbReference type="InterPro" id="IPR029039">
    <property type="entry name" value="Flavoprotein-like_sf"/>
</dbReference>
<dbReference type="RefSeq" id="WP_187301868.1">
    <property type="nucleotide sequence ID" value="NZ_JACRYT010000001.1"/>
</dbReference>
<dbReference type="InterPro" id="IPR051796">
    <property type="entry name" value="ISF_SsuE-like"/>
</dbReference>
<reference evidence="4" key="1">
    <citation type="submission" date="2020-08" db="EMBL/GenBank/DDBJ databases">
        <title>Genome public.</title>
        <authorList>
            <person name="Liu C."/>
            <person name="Sun Q."/>
        </authorList>
    </citation>
    <scope>NUCLEOTIDE SEQUENCE</scope>
    <source>
        <strain evidence="4">BX12</strain>
    </source>
</reference>
<dbReference type="Pfam" id="PF02525">
    <property type="entry name" value="Flavodoxin_2"/>
    <property type="match status" value="1"/>
</dbReference>
<dbReference type="PANTHER" id="PTHR43278">
    <property type="entry name" value="NAD(P)H-DEPENDENT FMN-CONTAINING OXIDOREDUCTASE YWQN-RELATED"/>
    <property type="match status" value="1"/>
</dbReference>
<dbReference type="SUPFAM" id="SSF52218">
    <property type="entry name" value="Flavoproteins"/>
    <property type="match status" value="1"/>
</dbReference>
<proteinExistence type="predicted"/>
<keyword evidence="5" id="KW-1185">Reference proteome</keyword>
<evidence type="ECO:0000313" key="4">
    <source>
        <dbReference type="EMBL" id="MBC6678713.1"/>
    </source>
</evidence>
<sequence>MNILVIESSPHKHGSSNLLADQFIKGAKESGHQVTVFDAARADLHPCLGCDFCGMNGPCSQKDDGEKLKKQILDADMMVLVTPLYYFGVCAQLKTVIDRFYSFTGKLDSKGMKTALIVAAWDSNEWTMTEVESYYDTLCRYMNFKNQGKILGTGCGNVPMTQRTGFPRQAYELGRSL</sequence>
<dbReference type="PANTHER" id="PTHR43278:SF2">
    <property type="entry name" value="IRON-SULFUR FLAVOPROTEIN"/>
    <property type="match status" value="1"/>
</dbReference>
<name>A0A923NME0_9FIRM</name>
<keyword evidence="1" id="KW-0285">Flavoprotein</keyword>
<evidence type="ECO:0000313" key="5">
    <source>
        <dbReference type="Proteomes" id="UP000602647"/>
    </source>
</evidence>
<dbReference type="EMBL" id="JACRYT010000001">
    <property type="protein sequence ID" value="MBC6678713.1"/>
    <property type="molecule type" value="Genomic_DNA"/>
</dbReference>
<evidence type="ECO:0000256" key="1">
    <source>
        <dbReference type="ARBA" id="ARBA00022630"/>
    </source>
</evidence>
<protein>
    <submittedName>
        <fullName evidence="4">Flavodoxin family protein</fullName>
    </submittedName>
</protein>
<keyword evidence="2" id="KW-0288">FMN</keyword>
<comment type="caution">
    <text evidence="4">The sequence shown here is derived from an EMBL/GenBank/DDBJ whole genome shotgun (WGS) entry which is preliminary data.</text>
</comment>
<dbReference type="Proteomes" id="UP000602647">
    <property type="component" value="Unassembled WGS sequence"/>
</dbReference>
<dbReference type="Gene3D" id="3.40.50.360">
    <property type="match status" value="1"/>
</dbReference>
<gene>
    <name evidence="4" type="ORF">H9L42_02590</name>
</gene>
<feature type="domain" description="Flavodoxin-like fold" evidence="3">
    <location>
        <begin position="1"/>
        <end position="148"/>
    </location>
</feature>